<reference evidence="1" key="1">
    <citation type="journal article" date="2022" name="bioRxiv">
        <title>Population genetic analysis of Ophidiomyces ophidiicola, the causative agent of snake fungal disease, indicates recent introductions to the USA.</title>
        <authorList>
            <person name="Ladner J.T."/>
            <person name="Palmer J.M."/>
            <person name="Ettinger C.L."/>
            <person name="Stajich J.E."/>
            <person name="Farrell T.M."/>
            <person name="Glorioso B.M."/>
            <person name="Lawson B."/>
            <person name="Price S.J."/>
            <person name="Stengle A.G."/>
            <person name="Grear D.A."/>
            <person name="Lorch J.M."/>
        </authorList>
    </citation>
    <scope>NUCLEOTIDE SEQUENCE</scope>
    <source>
        <strain evidence="1">NWHC 24266-5</strain>
    </source>
</reference>
<gene>
    <name evidence="1" type="primary">ALG2</name>
    <name evidence="1" type="ORF">LOY88_006371</name>
</gene>
<name>A0ACB8UN65_9EURO</name>
<proteinExistence type="predicted"/>
<evidence type="ECO:0000313" key="1">
    <source>
        <dbReference type="EMBL" id="KAI2382030.1"/>
    </source>
</evidence>
<dbReference type="EMBL" id="JALBCA010000149">
    <property type="protein sequence ID" value="KAI2382030.1"/>
    <property type="molecule type" value="Genomic_DNA"/>
</dbReference>
<protein>
    <submittedName>
        <fullName evidence="1">Alpha-1,3-mannosyltransferase-like protein</fullName>
    </submittedName>
</protein>
<comment type="caution">
    <text evidence="1">The sequence shown here is derived from an EMBL/GenBank/DDBJ whole genome shotgun (WGS) entry which is preliminary data.</text>
</comment>
<organism evidence="1">
    <name type="scientific">Ophidiomyces ophidiicola</name>
    <dbReference type="NCBI Taxonomy" id="1387563"/>
    <lineage>
        <taxon>Eukaryota</taxon>
        <taxon>Fungi</taxon>
        <taxon>Dikarya</taxon>
        <taxon>Ascomycota</taxon>
        <taxon>Pezizomycotina</taxon>
        <taxon>Eurotiomycetes</taxon>
        <taxon>Eurotiomycetidae</taxon>
        <taxon>Onygenales</taxon>
        <taxon>Onygenaceae</taxon>
        <taxon>Ophidiomyces</taxon>
    </lineage>
</organism>
<sequence>MPLHSRGSPPEPGRKNITIIHPDLGIGGAERLILDVALTLQTRGHRVTIYTSHRDPSHCFEEARDGTLDVKIRGNTIFPAHVKGRLHVLMAVLRQLHLVVELVLERRRNNGIRGDSTDEEKTSDDVFIIDQVPACVPVLRLFASDIFSSVRAKGRERILFYCHFPDQLLARRDEGSLLLRRLKGLYRYPFDWFEGWAMSGADTIVANSRFTCGVVKQVFGNGLGNVRVLYPCVDTSPKPLEQERGQLPHGEGPLWDGQKILLSINRFERKKNIELAIKSYHALGDGDRKGTRLVIAGGYDNRVQENVQYHRELDSLASSLGLQTATSKTVVSALSIPESIDVLFLLSVPSAFKQTLLACATLLLYTPSHEHFGIVPVEAMHAGLPVLAVNTGGPLETISEGETGWLRDGDSIEQWTEIIKKVLRGMDANELERMGKRGQERVEQHFSLRALGDRLEEEIGNMTQSPRSTFMGAQQIIAILASIGLGAAVLAVMALSVGSRR</sequence>
<accession>A0ACB8UN65</accession>